<dbReference type="RefSeq" id="WP_108003070.1">
    <property type="nucleotide sequence ID" value="NZ_JBHEEX010000007.1"/>
</dbReference>
<dbReference type="InterPro" id="IPR006113">
    <property type="entry name" value="6PGDH_Gnd/GntZ"/>
</dbReference>
<evidence type="ECO:0000256" key="3">
    <source>
        <dbReference type="ARBA" id="ARBA00008419"/>
    </source>
</evidence>
<feature type="binding site" description="in other chain" evidence="13">
    <location>
        <position position="104"/>
    </location>
    <ligand>
        <name>substrate</name>
        <note>ligand shared between dimeric partners</note>
    </ligand>
</feature>
<dbReference type="GO" id="GO:0019521">
    <property type="term" value="P:D-gluconate metabolic process"/>
    <property type="evidence" value="ECO:0007669"/>
    <property type="project" value="UniProtKB-KW"/>
</dbReference>
<dbReference type="GO" id="GO:0006098">
    <property type="term" value="P:pentose-phosphate shunt"/>
    <property type="evidence" value="ECO:0007669"/>
    <property type="project" value="UniProtKB-UniPathway"/>
</dbReference>
<protein>
    <recommendedName>
        <fullName evidence="6 11">6-phosphogluconate dehydrogenase, decarboxylating</fullName>
        <ecNumber evidence="5 11">1.1.1.44</ecNumber>
    </recommendedName>
</protein>
<dbReference type="InterPro" id="IPR036291">
    <property type="entry name" value="NAD(P)-bd_dom_sf"/>
</dbReference>
<feature type="domain" description="6-phosphogluconate dehydrogenase C-terminal" evidence="16">
    <location>
        <begin position="180"/>
        <end position="471"/>
    </location>
</feature>
<feature type="active site" description="Proton donor" evidence="12">
    <location>
        <position position="191"/>
    </location>
</feature>
<comment type="subunit">
    <text evidence="4 11">Homodimer.</text>
</comment>
<dbReference type="InterPro" id="IPR006114">
    <property type="entry name" value="6PGDH_C"/>
</dbReference>
<evidence type="ECO:0000256" key="12">
    <source>
        <dbReference type="PIRSR" id="PIRSR000109-1"/>
    </source>
</evidence>
<dbReference type="Proteomes" id="UP000241247">
    <property type="component" value="Unassembled WGS sequence"/>
</dbReference>
<keyword evidence="9 11" id="KW-0570">Pentose shunt</keyword>
<evidence type="ECO:0000256" key="14">
    <source>
        <dbReference type="PIRSR" id="PIRSR000109-3"/>
    </source>
</evidence>
<evidence type="ECO:0000256" key="13">
    <source>
        <dbReference type="PIRSR" id="PIRSR000109-2"/>
    </source>
</evidence>
<sequence length="479" mass="50944">MEQAEIGLIGLGVMGSNLALNIAEKGNRIAVFNRTPARTGEFYEEAGSLKDNIVPCETIEDFVAAIRPPRPIIIMIKAGAPVDEQMALLEPHLQQNDIMIDAGNANFRDTMRRFDALKDSGLTFIGMGVSGGEEGARHGPSIMVGGTEASWKRVEKVLTSIAAQYHGEPCVAWLGENGAGHFVKTIHNGIEYADMQMIAEIYGILRDGLKMDAAEIAAVFAGWNRGRLNSYLIEITAKVLEAADPIGGRPIVDMILDKAGQKGTGKWSVIEAQNMGVPATAIEAAVAARSISALKDEREAAEKVLGLPAVPPLAVSDKAAFIKDLENALLAAKIGAYAQGFAVMAAASREFGWSLPMPTIAKIWRAGCIIRSQFLDEITTAFTRDPHVANLIVTPAFAAMVRETDGALRRVVSTAVLGGLPVPALAAALGYFDSYRRGRGTANIIQAQRDFFGAHGFDRIDGADSHHGPWGSGLGTGAA</sequence>
<feature type="binding site" description="in other chain" evidence="13">
    <location>
        <position position="289"/>
    </location>
    <ligand>
        <name>substrate</name>
        <note>ligand shared between dimeric partners</note>
    </ligand>
</feature>
<feature type="binding site" evidence="14">
    <location>
        <position position="104"/>
    </location>
    <ligand>
        <name>NADP(+)</name>
        <dbReference type="ChEBI" id="CHEBI:58349"/>
    </ligand>
</feature>
<dbReference type="PANTHER" id="PTHR11811">
    <property type="entry name" value="6-PHOSPHOGLUCONATE DEHYDROGENASE"/>
    <property type="match status" value="1"/>
</dbReference>
<feature type="binding site" description="in other chain" evidence="13">
    <location>
        <begin position="130"/>
        <end position="132"/>
    </location>
    <ligand>
        <name>substrate</name>
        <note>ligand shared between dimeric partners</note>
    </ligand>
</feature>
<evidence type="ECO:0000256" key="4">
    <source>
        <dbReference type="ARBA" id="ARBA00011738"/>
    </source>
</evidence>
<organism evidence="17 18">
    <name type="scientific">Mycoplana dimorpha</name>
    <dbReference type="NCBI Taxonomy" id="28320"/>
    <lineage>
        <taxon>Bacteria</taxon>
        <taxon>Pseudomonadati</taxon>
        <taxon>Pseudomonadota</taxon>
        <taxon>Alphaproteobacteria</taxon>
        <taxon>Hyphomicrobiales</taxon>
        <taxon>Rhizobiaceae</taxon>
        <taxon>Mycoplana</taxon>
    </lineage>
</organism>
<dbReference type="Gene3D" id="1.20.5.320">
    <property type="entry name" value="6-Phosphogluconate Dehydrogenase, domain 3"/>
    <property type="match status" value="1"/>
</dbReference>
<dbReference type="InterPro" id="IPR013328">
    <property type="entry name" value="6PGD_dom2"/>
</dbReference>
<evidence type="ECO:0000256" key="2">
    <source>
        <dbReference type="ARBA" id="ARBA00004874"/>
    </source>
</evidence>
<evidence type="ECO:0000256" key="10">
    <source>
        <dbReference type="ARBA" id="ARBA00048640"/>
    </source>
</evidence>
<dbReference type="SMART" id="SM01350">
    <property type="entry name" value="6PGD"/>
    <property type="match status" value="1"/>
</dbReference>
<dbReference type="Gene3D" id="1.10.1040.10">
    <property type="entry name" value="N-(1-d-carboxylethyl)-l-norvaline Dehydrogenase, domain 2"/>
    <property type="match status" value="1"/>
</dbReference>
<dbReference type="PROSITE" id="PS00461">
    <property type="entry name" value="6PGD"/>
    <property type="match status" value="1"/>
</dbReference>
<evidence type="ECO:0000313" key="17">
    <source>
        <dbReference type="EMBL" id="PTM95366.1"/>
    </source>
</evidence>
<feature type="binding site" evidence="14">
    <location>
        <begin position="10"/>
        <end position="15"/>
    </location>
    <ligand>
        <name>NADP(+)</name>
        <dbReference type="ChEBI" id="CHEBI:58349"/>
    </ligand>
</feature>
<proteinExistence type="inferred from homology"/>
<dbReference type="Pfam" id="PF00393">
    <property type="entry name" value="6PGD"/>
    <property type="match status" value="1"/>
</dbReference>
<dbReference type="EMBL" id="PZZZ01000004">
    <property type="protein sequence ID" value="PTM95366.1"/>
    <property type="molecule type" value="Genomic_DNA"/>
</dbReference>
<feature type="binding site" evidence="14">
    <location>
        <begin position="33"/>
        <end position="35"/>
    </location>
    <ligand>
        <name>NADP(+)</name>
        <dbReference type="ChEBI" id="CHEBI:58349"/>
    </ligand>
</feature>
<gene>
    <name evidence="17" type="ORF">C7449_104445</name>
</gene>
<dbReference type="GO" id="GO:0050661">
    <property type="term" value="F:NADP binding"/>
    <property type="evidence" value="ECO:0007669"/>
    <property type="project" value="InterPro"/>
</dbReference>
<dbReference type="FunFam" id="1.10.1040.10:FF:000002">
    <property type="entry name" value="6-phosphogluconate dehydrogenase, decarboxylating"/>
    <property type="match status" value="1"/>
</dbReference>
<dbReference type="GO" id="GO:0004616">
    <property type="term" value="F:phosphogluconate dehydrogenase (decarboxylating) activity"/>
    <property type="evidence" value="ECO:0007669"/>
    <property type="project" value="UniProtKB-EC"/>
</dbReference>
<evidence type="ECO:0000256" key="15">
    <source>
        <dbReference type="RuleBase" id="RU000485"/>
    </source>
</evidence>
<evidence type="ECO:0000256" key="11">
    <source>
        <dbReference type="PIRNR" id="PIRNR000109"/>
    </source>
</evidence>
<feature type="binding site" evidence="13">
    <location>
        <position position="455"/>
    </location>
    <ligand>
        <name>substrate</name>
        <note>ligand shared between dimeric partners</note>
    </ligand>
</feature>
<comment type="function">
    <text evidence="1 11">Catalyzes the oxidative decarboxylation of 6-phosphogluconate to ribulose 5-phosphate and CO(2), with concomitant reduction of NADP to NADPH.</text>
</comment>
<feature type="binding site" description="in other chain" evidence="13">
    <location>
        <position position="262"/>
    </location>
    <ligand>
        <name>substrate</name>
        <note>ligand shared between dimeric partners</note>
    </ligand>
</feature>
<dbReference type="Gene3D" id="3.40.50.720">
    <property type="entry name" value="NAD(P)-binding Rossmann-like Domain"/>
    <property type="match status" value="1"/>
</dbReference>
<evidence type="ECO:0000313" key="18">
    <source>
        <dbReference type="Proteomes" id="UP000241247"/>
    </source>
</evidence>
<dbReference type="SUPFAM" id="SSF51735">
    <property type="entry name" value="NAD(P)-binding Rossmann-fold domains"/>
    <property type="match status" value="1"/>
</dbReference>
<reference evidence="17 18" key="1">
    <citation type="submission" date="2018-04" db="EMBL/GenBank/DDBJ databases">
        <title>Genomic Encyclopedia of Type Strains, Phase IV (KMG-IV): sequencing the most valuable type-strain genomes for metagenomic binning, comparative biology and taxonomic classification.</title>
        <authorList>
            <person name="Goeker M."/>
        </authorList>
    </citation>
    <scope>NUCLEOTIDE SEQUENCE [LARGE SCALE GENOMIC DNA]</scope>
    <source>
        <strain evidence="17 18">DSM 7138</strain>
    </source>
</reference>
<evidence type="ECO:0000256" key="9">
    <source>
        <dbReference type="ARBA" id="ARBA00023126"/>
    </source>
</evidence>
<feature type="binding site" evidence="13">
    <location>
        <position position="449"/>
    </location>
    <ligand>
        <name>substrate</name>
        <note>ligand shared between dimeric partners</note>
    </ligand>
</feature>
<name>A0A2T5B8Q5_MYCDI</name>
<feature type="binding site" description="in other chain" evidence="13">
    <location>
        <begin position="187"/>
        <end position="188"/>
    </location>
    <ligand>
        <name>substrate</name>
        <note>ligand shared between dimeric partners</note>
    </ligand>
</feature>
<comment type="pathway">
    <text evidence="2 11 15">Carbohydrate degradation; pentose phosphate pathway; D-ribulose 5-phosphate from D-glucose 6-phosphate (oxidative stage): step 3/3.</text>
</comment>
<accession>A0A2T5B8Q5</accession>
<dbReference type="SUPFAM" id="SSF48179">
    <property type="entry name" value="6-phosphogluconate dehydrogenase C-terminal domain-like"/>
    <property type="match status" value="1"/>
</dbReference>
<keyword evidence="7 11" id="KW-0560">Oxidoreductase</keyword>
<dbReference type="PRINTS" id="PR00076">
    <property type="entry name" value="6PGDHDRGNASE"/>
</dbReference>
<dbReference type="InterPro" id="IPR008927">
    <property type="entry name" value="6-PGluconate_DH-like_C_sf"/>
</dbReference>
<keyword evidence="11 15" id="KW-0521">NADP</keyword>
<evidence type="ECO:0000256" key="5">
    <source>
        <dbReference type="ARBA" id="ARBA00013011"/>
    </source>
</evidence>
<keyword evidence="8 15" id="KW-0311">Gluconate utilization</keyword>
<evidence type="ECO:0000256" key="7">
    <source>
        <dbReference type="ARBA" id="ARBA00023002"/>
    </source>
</evidence>
<dbReference type="OrthoDB" id="9804542at2"/>
<dbReference type="NCBIfam" id="NF006765">
    <property type="entry name" value="PRK09287.1"/>
    <property type="match status" value="1"/>
</dbReference>
<comment type="caution">
    <text evidence="17">The sequence shown here is derived from an EMBL/GenBank/DDBJ whole genome shotgun (WGS) entry which is preliminary data.</text>
</comment>
<dbReference type="InterPro" id="IPR006115">
    <property type="entry name" value="6PGDH_NADP-bd"/>
</dbReference>
<dbReference type="AlphaFoldDB" id="A0A2T5B8Q5"/>
<evidence type="ECO:0000259" key="16">
    <source>
        <dbReference type="SMART" id="SM01350"/>
    </source>
</evidence>
<evidence type="ECO:0000256" key="1">
    <source>
        <dbReference type="ARBA" id="ARBA00002526"/>
    </source>
</evidence>
<dbReference type="Pfam" id="PF03446">
    <property type="entry name" value="NAD_binding_2"/>
    <property type="match status" value="1"/>
</dbReference>
<comment type="similarity">
    <text evidence="3 11 15">Belongs to the 6-phosphogluconate dehydrogenase family.</text>
</comment>
<feature type="active site" description="Proton acceptor" evidence="12">
    <location>
        <position position="184"/>
    </location>
</feature>
<dbReference type="UniPathway" id="UPA00115">
    <property type="reaction ID" value="UER00410"/>
</dbReference>
<dbReference type="InterPro" id="IPR006183">
    <property type="entry name" value="Pgluconate_DH"/>
</dbReference>
<dbReference type="PIRSF" id="PIRSF000109">
    <property type="entry name" value="6PGD"/>
    <property type="match status" value="1"/>
</dbReference>
<dbReference type="EC" id="1.1.1.44" evidence="5 11"/>
<comment type="catalytic activity">
    <reaction evidence="10 11 15">
        <text>6-phospho-D-gluconate + NADP(+) = D-ribulose 5-phosphate + CO2 + NADPH</text>
        <dbReference type="Rhea" id="RHEA:10116"/>
        <dbReference type="ChEBI" id="CHEBI:16526"/>
        <dbReference type="ChEBI" id="CHEBI:57783"/>
        <dbReference type="ChEBI" id="CHEBI:58121"/>
        <dbReference type="ChEBI" id="CHEBI:58349"/>
        <dbReference type="ChEBI" id="CHEBI:58759"/>
        <dbReference type="EC" id="1.1.1.44"/>
    </reaction>
</comment>
<keyword evidence="18" id="KW-1185">Reference proteome</keyword>
<feature type="binding site" evidence="14">
    <location>
        <begin position="76"/>
        <end position="78"/>
    </location>
    <ligand>
        <name>NADP(+)</name>
        <dbReference type="ChEBI" id="CHEBI:58349"/>
    </ligand>
</feature>
<feature type="binding site" description="in other chain" evidence="13">
    <location>
        <position position="192"/>
    </location>
    <ligand>
        <name>substrate</name>
        <note>ligand shared between dimeric partners</note>
    </ligand>
</feature>
<evidence type="ECO:0000256" key="8">
    <source>
        <dbReference type="ARBA" id="ARBA00023064"/>
    </source>
</evidence>
<dbReference type="NCBIfam" id="TIGR00873">
    <property type="entry name" value="gnd"/>
    <property type="match status" value="1"/>
</dbReference>
<evidence type="ECO:0000256" key="6">
    <source>
        <dbReference type="ARBA" id="ARBA00018193"/>
    </source>
</evidence>
<dbReference type="InterPro" id="IPR006184">
    <property type="entry name" value="6PGdom_BS"/>
</dbReference>